<protein>
    <submittedName>
        <fullName evidence="2">Uncharacterized protein</fullName>
    </submittedName>
</protein>
<dbReference type="Proteomes" id="UP001445472">
    <property type="component" value="Unassembled WGS sequence"/>
</dbReference>
<comment type="caution">
    <text evidence="2">The sequence shown here is derived from an EMBL/GenBank/DDBJ whole genome shotgun (WGS) entry which is preliminary data.</text>
</comment>
<organism evidence="2 3">
    <name type="scientific">Streptomyces xantholiticus</name>
    <dbReference type="NCBI Taxonomy" id="68285"/>
    <lineage>
        <taxon>Bacteria</taxon>
        <taxon>Bacillati</taxon>
        <taxon>Actinomycetota</taxon>
        <taxon>Actinomycetes</taxon>
        <taxon>Kitasatosporales</taxon>
        <taxon>Streptomycetaceae</taxon>
        <taxon>Streptomyces</taxon>
    </lineage>
</organism>
<keyword evidence="3" id="KW-1185">Reference proteome</keyword>
<keyword evidence="1" id="KW-0812">Transmembrane</keyword>
<evidence type="ECO:0000313" key="3">
    <source>
        <dbReference type="Proteomes" id="UP001445472"/>
    </source>
</evidence>
<evidence type="ECO:0000256" key="1">
    <source>
        <dbReference type="SAM" id="Phobius"/>
    </source>
</evidence>
<accession>A0ABV1V4D1</accession>
<name>A0ABV1V4D1_9ACTN</name>
<keyword evidence="1" id="KW-0472">Membrane</keyword>
<sequence>MNANNNTTRHQKANATRGRDSGRWNPWVVKVFGVIGGLLIALLLGALTVVGKGICATLLFWVTTAVPSTPVTCVLQGAIAPHEIQVHMAIPSNPVVAMTKGGVLEVTAKVETRRLTACTPGRGSPGKTDKR</sequence>
<proteinExistence type="predicted"/>
<feature type="transmembrane region" description="Helical" evidence="1">
    <location>
        <begin position="27"/>
        <end position="50"/>
    </location>
</feature>
<dbReference type="RefSeq" id="WP_351978838.1">
    <property type="nucleotide sequence ID" value="NZ_JBEPBX010000045.1"/>
</dbReference>
<gene>
    <name evidence="2" type="ORF">ABT276_31810</name>
</gene>
<keyword evidence="1" id="KW-1133">Transmembrane helix</keyword>
<reference evidence="2 3" key="1">
    <citation type="submission" date="2024-06" db="EMBL/GenBank/DDBJ databases">
        <title>The Natural Products Discovery Center: Release of the First 8490 Sequenced Strains for Exploring Actinobacteria Biosynthetic Diversity.</title>
        <authorList>
            <person name="Kalkreuter E."/>
            <person name="Kautsar S.A."/>
            <person name="Yang D."/>
            <person name="Bader C.D."/>
            <person name="Teijaro C.N."/>
            <person name="Fluegel L."/>
            <person name="Davis C.M."/>
            <person name="Simpson J.R."/>
            <person name="Lauterbach L."/>
            <person name="Steele A.D."/>
            <person name="Gui C."/>
            <person name="Meng S."/>
            <person name="Li G."/>
            <person name="Viehrig K."/>
            <person name="Ye F."/>
            <person name="Su P."/>
            <person name="Kiefer A.F."/>
            <person name="Nichols A."/>
            <person name="Cepeda A.J."/>
            <person name="Yan W."/>
            <person name="Fan B."/>
            <person name="Jiang Y."/>
            <person name="Adhikari A."/>
            <person name="Zheng C.-J."/>
            <person name="Schuster L."/>
            <person name="Cowan T.M."/>
            <person name="Smanski M.J."/>
            <person name="Chevrette M.G."/>
            <person name="De Carvalho L.P.S."/>
            <person name="Shen B."/>
        </authorList>
    </citation>
    <scope>NUCLEOTIDE SEQUENCE [LARGE SCALE GENOMIC DNA]</scope>
    <source>
        <strain evidence="2 3">NPDC000837</strain>
    </source>
</reference>
<evidence type="ECO:0000313" key="2">
    <source>
        <dbReference type="EMBL" id="MER6617817.1"/>
    </source>
</evidence>
<dbReference type="EMBL" id="JBEPBX010000045">
    <property type="protein sequence ID" value="MER6617817.1"/>
    <property type="molecule type" value="Genomic_DNA"/>
</dbReference>